<dbReference type="Pfam" id="PF13177">
    <property type="entry name" value="DNA_pol3_delta2"/>
    <property type="match status" value="1"/>
</dbReference>
<dbReference type="InterPro" id="IPR004622">
    <property type="entry name" value="DNA_pol_HolB"/>
</dbReference>
<accession>A0A367ZVB3</accession>
<evidence type="ECO:0000313" key="1">
    <source>
        <dbReference type="EMBL" id="RCK81292.1"/>
    </source>
</evidence>
<dbReference type="SUPFAM" id="SSF52540">
    <property type="entry name" value="P-loop containing nucleoside triphosphate hydrolases"/>
    <property type="match status" value="1"/>
</dbReference>
<organism evidence="1 2">
    <name type="scientific">Candidatus Ozemobacter sibiricus</name>
    <dbReference type="NCBI Taxonomy" id="2268124"/>
    <lineage>
        <taxon>Bacteria</taxon>
        <taxon>Candidatus Ozemobacteria</taxon>
        <taxon>Candidatus Ozemobacterales</taxon>
        <taxon>Candidatus Ozemobacteraceae</taxon>
        <taxon>Candidatus Ozemobacter</taxon>
    </lineage>
</organism>
<dbReference type="NCBIfam" id="TIGR00678">
    <property type="entry name" value="holB"/>
    <property type="match status" value="1"/>
</dbReference>
<dbReference type="InterPro" id="IPR050238">
    <property type="entry name" value="DNA_Rep/Repair_Clamp_Loader"/>
</dbReference>
<sequence>MKSGPLRFATLHLQQEPIRLLTASLAKGRIAQSYIFVGARSVGKTRAAKTFAALLQCLEPTTGPSGAPDACGRCLSCKRVAAGSHPDVTFLRPLGTEIRVGQVRQMQELALLHPYLGKWRIFIIDPADRLNESSSNSLLKILEEAPERVVFILVAEQLEHMLPTIRSRAEIVTFHHPSHRSAREVIAQATGVSATTAACAYALTGGAFGAALALAGQEAVAADPLPLREAQVRFLEDLDRFAEHVQAGLQEAPSLEAALAALENPELPSFPPLLVSRRALVRGLLLAESLPAAFPVLFARVFLDTLDRGRRGVEKVLDGVIARQKAAYASEILKDMDKQFGPAVQALFQGQLTAFLECLRQWYEDIFHFAHTGDESWLLNLDRKEDIMALSLGRGLGAAESGIRLLSRSLELLSRHVQPGLVLEHVLTSIGGNAP</sequence>
<gene>
    <name evidence="1" type="ORF">OZSIB_2161</name>
</gene>
<evidence type="ECO:0000313" key="2">
    <source>
        <dbReference type="Proteomes" id="UP000252355"/>
    </source>
</evidence>
<dbReference type="InterPro" id="IPR027417">
    <property type="entry name" value="P-loop_NTPase"/>
</dbReference>
<comment type="caution">
    <text evidence="1">The sequence shown here is derived from an EMBL/GenBank/DDBJ whole genome shotgun (WGS) entry which is preliminary data.</text>
</comment>
<protein>
    <submittedName>
        <fullName evidence="1">DNA polymerase III delta prime subunit</fullName>
    </submittedName>
</protein>
<dbReference type="Proteomes" id="UP000252355">
    <property type="component" value="Unassembled WGS sequence"/>
</dbReference>
<proteinExistence type="predicted"/>
<name>A0A367ZVB3_9BACT</name>
<dbReference type="EMBL" id="QOQW01000002">
    <property type="protein sequence ID" value="RCK81292.1"/>
    <property type="molecule type" value="Genomic_DNA"/>
</dbReference>
<dbReference type="PANTHER" id="PTHR11669">
    <property type="entry name" value="REPLICATION FACTOR C / DNA POLYMERASE III GAMMA-TAU SUBUNIT"/>
    <property type="match status" value="1"/>
</dbReference>
<dbReference type="AlphaFoldDB" id="A0A367ZVB3"/>
<dbReference type="GO" id="GO:0003887">
    <property type="term" value="F:DNA-directed DNA polymerase activity"/>
    <property type="evidence" value="ECO:0007669"/>
    <property type="project" value="InterPro"/>
</dbReference>
<dbReference type="GO" id="GO:0008408">
    <property type="term" value="F:3'-5' exonuclease activity"/>
    <property type="evidence" value="ECO:0007669"/>
    <property type="project" value="InterPro"/>
</dbReference>
<reference evidence="1 2" key="1">
    <citation type="submission" date="2018-05" db="EMBL/GenBank/DDBJ databases">
        <title>A metagenomic window into the 2 km-deep terrestrial subsurface aquifer revealed taxonomically and functionally diverse microbial community comprising novel uncultured bacterial lineages.</title>
        <authorList>
            <person name="Kadnikov V.V."/>
            <person name="Mardanov A.V."/>
            <person name="Beletsky A.V."/>
            <person name="Banks D."/>
            <person name="Pimenov N.V."/>
            <person name="Frank Y.A."/>
            <person name="Karnachuk O.V."/>
            <person name="Ravin N.V."/>
        </authorList>
    </citation>
    <scope>NUCLEOTIDE SEQUENCE [LARGE SCALE GENOMIC DNA]</scope>
    <source>
        <strain evidence="1">BY5</strain>
    </source>
</reference>
<dbReference type="Gene3D" id="3.40.50.300">
    <property type="entry name" value="P-loop containing nucleotide triphosphate hydrolases"/>
    <property type="match status" value="1"/>
</dbReference>
<dbReference type="PANTHER" id="PTHR11669:SF8">
    <property type="entry name" value="DNA POLYMERASE III SUBUNIT DELTA"/>
    <property type="match status" value="1"/>
</dbReference>
<dbReference type="GO" id="GO:0006261">
    <property type="term" value="P:DNA-templated DNA replication"/>
    <property type="evidence" value="ECO:0007669"/>
    <property type="project" value="TreeGrafter"/>
</dbReference>